<evidence type="ECO:0000256" key="6">
    <source>
        <dbReference type="RuleBase" id="RU361228"/>
    </source>
</evidence>
<reference evidence="8" key="1">
    <citation type="submission" date="2021-02" db="EMBL/GenBank/DDBJ databases">
        <authorList>
            <person name="Nowell W R."/>
        </authorList>
    </citation>
    <scope>NUCLEOTIDE SEQUENCE</scope>
</reference>
<dbReference type="EC" id="2.4.2.31" evidence="6"/>
<dbReference type="InterPro" id="IPR000768">
    <property type="entry name" value="ART"/>
</dbReference>
<keyword evidence="2 6" id="KW-0328">Glycosyltransferase</keyword>
<evidence type="ECO:0000313" key="8">
    <source>
        <dbReference type="EMBL" id="CAF4629410.1"/>
    </source>
</evidence>
<dbReference type="Pfam" id="PF01129">
    <property type="entry name" value="ART"/>
    <property type="match status" value="1"/>
</dbReference>
<evidence type="ECO:0000256" key="3">
    <source>
        <dbReference type="ARBA" id="ARBA00022679"/>
    </source>
</evidence>
<dbReference type="AlphaFoldDB" id="A0A821E0H1"/>
<evidence type="ECO:0000256" key="2">
    <source>
        <dbReference type="ARBA" id="ARBA00022676"/>
    </source>
</evidence>
<dbReference type="GO" id="GO:0106274">
    <property type="term" value="F:NAD+-protein-arginine ADP-ribosyltransferase activity"/>
    <property type="evidence" value="ECO:0007669"/>
    <property type="project" value="UniProtKB-EC"/>
</dbReference>
<keyword evidence="4" id="KW-0548">Nucleotidyltransferase</keyword>
<evidence type="ECO:0000313" key="9">
    <source>
        <dbReference type="Proteomes" id="UP000663862"/>
    </source>
</evidence>
<organism evidence="8 9">
    <name type="scientific">Rotaria socialis</name>
    <dbReference type="NCBI Taxonomy" id="392032"/>
    <lineage>
        <taxon>Eukaryota</taxon>
        <taxon>Metazoa</taxon>
        <taxon>Spiralia</taxon>
        <taxon>Gnathifera</taxon>
        <taxon>Rotifera</taxon>
        <taxon>Eurotatoria</taxon>
        <taxon>Bdelloidea</taxon>
        <taxon>Philodinida</taxon>
        <taxon>Philodinidae</taxon>
        <taxon>Rotaria</taxon>
    </lineage>
</organism>
<accession>A0A821E0H1</accession>
<evidence type="ECO:0000256" key="4">
    <source>
        <dbReference type="ARBA" id="ARBA00022695"/>
    </source>
</evidence>
<evidence type="ECO:0000313" key="7">
    <source>
        <dbReference type="EMBL" id="CAF3503667.1"/>
    </source>
</evidence>
<proteinExistence type="inferred from homology"/>
<gene>
    <name evidence="7" type="ORF">FME351_LOCUS16944</name>
    <name evidence="8" type="ORF">TSG867_LOCUS29510</name>
</gene>
<keyword evidence="6" id="KW-0521">NADP</keyword>
<name>A0A821E0H1_9BILA</name>
<comment type="caution">
    <text evidence="8">The sequence shown here is derived from an EMBL/GenBank/DDBJ whole genome shotgun (WGS) entry which is preliminary data.</text>
</comment>
<dbReference type="EMBL" id="CAJOBQ010004181">
    <property type="protein sequence ID" value="CAF4629410.1"/>
    <property type="molecule type" value="Genomic_DNA"/>
</dbReference>
<dbReference type="EMBL" id="CAJNYU010002060">
    <property type="protein sequence ID" value="CAF3503667.1"/>
    <property type="molecule type" value="Genomic_DNA"/>
</dbReference>
<comment type="similarity">
    <text evidence="1 6">Belongs to the Arg-specific ADP-ribosyltransferase family.</text>
</comment>
<dbReference type="PROSITE" id="PS51996">
    <property type="entry name" value="TR_MART"/>
    <property type="match status" value="1"/>
</dbReference>
<dbReference type="Proteomes" id="UP000663862">
    <property type="component" value="Unassembled WGS sequence"/>
</dbReference>
<comment type="catalytic activity">
    <reaction evidence="5 6">
        <text>L-arginyl-[protein] + NAD(+) = N(omega)-(ADP-D-ribosyl)-L-arginyl-[protein] + nicotinamide + H(+)</text>
        <dbReference type="Rhea" id="RHEA:19149"/>
        <dbReference type="Rhea" id="RHEA-COMP:10532"/>
        <dbReference type="Rhea" id="RHEA-COMP:15087"/>
        <dbReference type="ChEBI" id="CHEBI:15378"/>
        <dbReference type="ChEBI" id="CHEBI:17154"/>
        <dbReference type="ChEBI" id="CHEBI:29965"/>
        <dbReference type="ChEBI" id="CHEBI:57540"/>
        <dbReference type="ChEBI" id="CHEBI:142554"/>
        <dbReference type="EC" id="2.4.2.31"/>
    </reaction>
</comment>
<sequence>MRRYRDNNHEEEKLTIMIGFMSQRLSSLESALDPILNDIPRLGNYMNVAKKNCVFPSKHHLTHDEAAAVFLYTMEWGKKSVYKMLNNALRTEDVKIIKPWWPYLKLFTNALLKLPVYNGNVWRGEGRTITNTFQEGQACVWWTMTSCSMTLDVMNDFIGDKGTLFLIDAKNARSIIGYSYHPQEEEVILLPGTTVHVLNNPFQDGSGTHMVSLKVFDEDKLSEDYDNMKLKSNSSNSNKGKCHIY</sequence>
<evidence type="ECO:0000256" key="5">
    <source>
        <dbReference type="ARBA" id="ARBA00047597"/>
    </source>
</evidence>
<keyword evidence="6" id="KW-0520">NAD</keyword>
<dbReference type="GO" id="GO:0016779">
    <property type="term" value="F:nucleotidyltransferase activity"/>
    <property type="evidence" value="ECO:0007669"/>
    <property type="project" value="UniProtKB-KW"/>
</dbReference>
<dbReference type="Proteomes" id="UP000663869">
    <property type="component" value="Unassembled WGS sequence"/>
</dbReference>
<keyword evidence="3 6" id="KW-0808">Transferase</keyword>
<dbReference type="SUPFAM" id="SSF56399">
    <property type="entry name" value="ADP-ribosylation"/>
    <property type="match status" value="1"/>
</dbReference>
<evidence type="ECO:0000256" key="1">
    <source>
        <dbReference type="ARBA" id="ARBA00009558"/>
    </source>
</evidence>
<dbReference type="Gene3D" id="3.90.176.10">
    <property type="entry name" value="Toxin ADP-ribosyltransferase, Chain A, domain 1"/>
    <property type="match status" value="1"/>
</dbReference>
<protein>
    <recommendedName>
        <fullName evidence="6">NAD(P)(+)--arginine ADP-ribosyltransferase</fullName>
        <ecNumber evidence="6">2.4.2.31</ecNumber>
    </recommendedName>
    <alternativeName>
        <fullName evidence="6">Mono(ADP-ribosyl)transferase</fullName>
    </alternativeName>
</protein>